<comment type="caution">
    <text evidence="2">The sequence shown here is derived from an EMBL/GenBank/DDBJ whole genome shotgun (WGS) entry which is preliminary data.</text>
</comment>
<feature type="compositionally biased region" description="Acidic residues" evidence="1">
    <location>
        <begin position="110"/>
        <end position="119"/>
    </location>
</feature>
<sequence>MTAQARRSHSEPSHLKGEVPGEVSGASGVLPPRTLGPAWPEVSARRWLERLGGGDTGNSAAKPSRAGGRRGPGLRSAPDRTCVVSGTEECPEPSELPLNVRRLQGAATGSEEDPDADGC</sequence>
<evidence type="ECO:0000256" key="1">
    <source>
        <dbReference type="SAM" id="MobiDB-lite"/>
    </source>
</evidence>
<evidence type="ECO:0000313" key="2">
    <source>
        <dbReference type="EMBL" id="GAA1568643.1"/>
    </source>
</evidence>
<proteinExistence type="predicted"/>
<accession>A0ABN2D401</accession>
<name>A0ABN2D401_9ACTN</name>
<reference evidence="2 3" key="1">
    <citation type="journal article" date="2019" name="Int. J. Syst. Evol. Microbiol.">
        <title>The Global Catalogue of Microorganisms (GCM) 10K type strain sequencing project: providing services to taxonomists for standard genome sequencing and annotation.</title>
        <authorList>
            <consortium name="The Broad Institute Genomics Platform"/>
            <consortium name="The Broad Institute Genome Sequencing Center for Infectious Disease"/>
            <person name="Wu L."/>
            <person name="Ma J."/>
        </authorList>
    </citation>
    <scope>NUCLEOTIDE SEQUENCE [LARGE SCALE GENOMIC DNA]</scope>
    <source>
        <strain evidence="2 3">JCM 15572</strain>
    </source>
</reference>
<feature type="region of interest" description="Disordered" evidence="1">
    <location>
        <begin position="1"/>
        <end position="119"/>
    </location>
</feature>
<protein>
    <submittedName>
        <fullName evidence="2">Uncharacterized protein</fullName>
    </submittedName>
</protein>
<dbReference type="EMBL" id="BAAAPH010000007">
    <property type="protein sequence ID" value="GAA1568643.1"/>
    <property type="molecule type" value="Genomic_DNA"/>
</dbReference>
<organism evidence="2 3">
    <name type="scientific">Kribbella hippodromi</name>
    <dbReference type="NCBI Taxonomy" id="434347"/>
    <lineage>
        <taxon>Bacteria</taxon>
        <taxon>Bacillati</taxon>
        <taxon>Actinomycetota</taxon>
        <taxon>Actinomycetes</taxon>
        <taxon>Propionibacteriales</taxon>
        <taxon>Kribbellaceae</taxon>
        <taxon>Kribbella</taxon>
    </lineage>
</organism>
<dbReference type="Proteomes" id="UP001501705">
    <property type="component" value="Unassembled WGS sequence"/>
</dbReference>
<evidence type="ECO:0000313" key="3">
    <source>
        <dbReference type="Proteomes" id="UP001501705"/>
    </source>
</evidence>
<feature type="compositionally biased region" description="Basic and acidic residues" evidence="1">
    <location>
        <begin position="8"/>
        <end position="19"/>
    </location>
</feature>
<keyword evidence="3" id="KW-1185">Reference proteome</keyword>
<gene>
    <name evidence="2" type="ORF">GCM10009804_26380</name>
</gene>